<dbReference type="Pfam" id="PF08241">
    <property type="entry name" value="Methyltransf_11"/>
    <property type="match status" value="1"/>
</dbReference>
<dbReference type="CDD" id="cd02440">
    <property type="entry name" value="AdoMet_MTases"/>
    <property type="match status" value="1"/>
</dbReference>
<proteinExistence type="predicted"/>
<accession>A0A1G4QRS0</accession>
<evidence type="ECO:0000313" key="3">
    <source>
        <dbReference type="Proteomes" id="UP000198601"/>
    </source>
</evidence>
<feature type="domain" description="Methyltransferase type 11" evidence="1">
    <location>
        <begin position="108"/>
        <end position="157"/>
    </location>
</feature>
<organism evidence="2 3">
    <name type="scientific">Paenibacillus tianmuensis</name>
    <dbReference type="NCBI Taxonomy" id="624147"/>
    <lineage>
        <taxon>Bacteria</taxon>
        <taxon>Bacillati</taxon>
        <taxon>Bacillota</taxon>
        <taxon>Bacilli</taxon>
        <taxon>Bacillales</taxon>
        <taxon>Paenibacillaceae</taxon>
        <taxon>Paenibacillus</taxon>
    </lineage>
</organism>
<dbReference type="GO" id="GO:0008757">
    <property type="term" value="F:S-adenosylmethionine-dependent methyltransferase activity"/>
    <property type="evidence" value="ECO:0007669"/>
    <property type="project" value="InterPro"/>
</dbReference>
<sequence>MVDHLKHQGPYYCPYCNNTTERFRPWPDIYDFPKCQYEMWNKQTAICPVCSSFDRERLYKFYIERETELLVRPHKLLHIAPEKNLRKWLKGLPNISYICGDLMPQDAEMERIDLTAMSFADETFDVVICSHVLEHITEDHEAMAEIYRVLKPDGWSILQVPIALNFEEILEDPTVTSPQARKEHFGQDDHVRIYNREGFVGRLEATGFHVVLFNLADKYGVEEANLYGLSEKDTLYIGTKQIVPNNE</sequence>
<name>A0A1G4QRS0_9BACL</name>
<dbReference type="OrthoDB" id="3896938at2"/>
<reference evidence="3" key="1">
    <citation type="submission" date="2016-10" db="EMBL/GenBank/DDBJ databases">
        <authorList>
            <person name="Varghese N."/>
            <person name="Submissions S."/>
        </authorList>
    </citation>
    <scope>NUCLEOTIDE SEQUENCE [LARGE SCALE GENOMIC DNA]</scope>
    <source>
        <strain evidence="3">CGMCC 1.8946</strain>
    </source>
</reference>
<dbReference type="SUPFAM" id="SSF53335">
    <property type="entry name" value="S-adenosyl-L-methionine-dependent methyltransferases"/>
    <property type="match status" value="1"/>
</dbReference>
<evidence type="ECO:0000259" key="1">
    <source>
        <dbReference type="Pfam" id="PF08241"/>
    </source>
</evidence>
<keyword evidence="2" id="KW-0808">Transferase</keyword>
<keyword evidence="2" id="KW-0489">Methyltransferase</keyword>
<dbReference type="AlphaFoldDB" id="A0A1G4QRS0"/>
<dbReference type="Proteomes" id="UP000198601">
    <property type="component" value="Unassembled WGS sequence"/>
</dbReference>
<evidence type="ECO:0000313" key="2">
    <source>
        <dbReference type="EMBL" id="SCW47155.1"/>
    </source>
</evidence>
<dbReference type="GO" id="GO:0032259">
    <property type="term" value="P:methylation"/>
    <property type="evidence" value="ECO:0007669"/>
    <property type="project" value="UniProtKB-KW"/>
</dbReference>
<gene>
    <name evidence="2" type="ORF">SAMN04487970_1008143</name>
</gene>
<dbReference type="STRING" id="624147.SAMN04487970_1008143"/>
<dbReference type="InterPro" id="IPR029063">
    <property type="entry name" value="SAM-dependent_MTases_sf"/>
</dbReference>
<keyword evidence="3" id="KW-1185">Reference proteome</keyword>
<dbReference type="Gene3D" id="3.40.50.150">
    <property type="entry name" value="Vaccinia Virus protein VP39"/>
    <property type="match status" value="1"/>
</dbReference>
<dbReference type="InterPro" id="IPR013216">
    <property type="entry name" value="Methyltransf_11"/>
</dbReference>
<dbReference type="EMBL" id="FMTT01000008">
    <property type="protein sequence ID" value="SCW47155.1"/>
    <property type="molecule type" value="Genomic_DNA"/>
</dbReference>
<protein>
    <submittedName>
        <fullName evidence="2">Methyltransferase domain-containing protein</fullName>
    </submittedName>
</protein>